<evidence type="ECO:0008006" key="4">
    <source>
        <dbReference type="Google" id="ProtNLM"/>
    </source>
</evidence>
<protein>
    <recommendedName>
        <fullName evidence="4">Protein takeout</fullName>
    </recommendedName>
</protein>
<reference evidence="3" key="1">
    <citation type="submission" date="2025-08" db="UniProtKB">
        <authorList>
            <consortium name="RefSeq"/>
        </authorList>
    </citation>
    <scope>IDENTIFICATION</scope>
    <source>
        <strain evidence="3">MV-25-SWS-2005</strain>
        <tissue evidence="3">Whole body</tissue>
    </source>
</reference>
<feature type="signal peptide" evidence="1">
    <location>
        <begin position="1"/>
        <end position="16"/>
    </location>
</feature>
<dbReference type="ExpressionAtlas" id="A0A6I8UIZ1">
    <property type="expression patterns" value="baseline"/>
</dbReference>
<dbReference type="Pfam" id="PF06585">
    <property type="entry name" value="JHBP"/>
    <property type="match status" value="1"/>
</dbReference>
<dbReference type="Gene3D" id="3.15.10.30">
    <property type="entry name" value="Haemolymph juvenile hormone binding protein"/>
    <property type="match status" value="1"/>
</dbReference>
<dbReference type="PANTHER" id="PTHR20993:SF0">
    <property type="entry name" value="GH07914P"/>
    <property type="match status" value="1"/>
</dbReference>
<name>A0A6I8UIZ1_DROPS</name>
<dbReference type="InParanoid" id="A0A6I8UIZ1"/>
<dbReference type="AlphaFoldDB" id="A0A6I8UIZ1"/>
<dbReference type="InterPro" id="IPR010562">
    <property type="entry name" value="Haemolymph_juvenile_hormone-bd"/>
</dbReference>
<dbReference type="PANTHER" id="PTHR20993">
    <property type="entry name" value="GH07914P"/>
    <property type="match status" value="1"/>
</dbReference>
<keyword evidence="1" id="KW-0732">Signal</keyword>
<evidence type="ECO:0000313" key="2">
    <source>
        <dbReference type="Proteomes" id="UP000001819"/>
    </source>
</evidence>
<sequence>MKIFVALLAFVAFASAASVGEPIDSQSISSTIEDLIHGIQEQMPCGFAGLGIPPLAPLRIDHKNIDIDTSALKAKGTIDHFRLNGMDDFEIDEMKVNALTSKVTYKFTFRNVNVDTSYDLTVLLKKFGFTINLIGAGHAKFAIKDMVIWGTLKYSLGVLSGKLKLKSLEVRTHLGEVDSEIEGILGDGAVNEKMNLYLAEAVEMAVNENEDLITDTIEAIALPVVNNVLDEISVADVIAGSGGEGGEKEVCIPPELDW</sequence>
<dbReference type="KEGG" id="dpo:4816358"/>
<organism evidence="2 3">
    <name type="scientific">Drosophila pseudoobscura pseudoobscura</name>
    <name type="common">Fruit fly</name>
    <dbReference type="NCBI Taxonomy" id="46245"/>
    <lineage>
        <taxon>Eukaryota</taxon>
        <taxon>Metazoa</taxon>
        <taxon>Ecdysozoa</taxon>
        <taxon>Arthropoda</taxon>
        <taxon>Hexapoda</taxon>
        <taxon>Insecta</taxon>
        <taxon>Pterygota</taxon>
        <taxon>Neoptera</taxon>
        <taxon>Endopterygota</taxon>
        <taxon>Diptera</taxon>
        <taxon>Brachycera</taxon>
        <taxon>Muscomorpha</taxon>
        <taxon>Ephydroidea</taxon>
        <taxon>Drosophilidae</taxon>
        <taxon>Drosophila</taxon>
        <taxon>Sophophora</taxon>
    </lineage>
</organism>
<dbReference type="Proteomes" id="UP000001819">
    <property type="component" value="Chromosome 4"/>
</dbReference>
<evidence type="ECO:0000313" key="3">
    <source>
        <dbReference type="RefSeq" id="XP_001356235.2"/>
    </source>
</evidence>
<accession>A0A6I8UIZ1</accession>
<dbReference type="SMART" id="SM00700">
    <property type="entry name" value="JHBP"/>
    <property type="match status" value="1"/>
</dbReference>
<gene>
    <name evidence="3" type="primary">LOC4816358</name>
</gene>
<evidence type="ECO:0000256" key="1">
    <source>
        <dbReference type="SAM" id="SignalP"/>
    </source>
</evidence>
<proteinExistence type="predicted"/>
<feature type="chain" id="PRO_5026096175" description="Protein takeout" evidence="1">
    <location>
        <begin position="17"/>
        <end position="258"/>
    </location>
</feature>
<dbReference type="Bgee" id="FBgn0081451">
    <property type="expression patterns" value="Expressed in adult organism and 1 other cell type or tissue"/>
</dbReference>
<dbReference type="RefSeq" id="XP_001356235.2">
    <property type="nucleotide sequence ID" value="XM_001356199.4"/>
</dbReference>
<dbReference type="InterPro" id="IPR038606">
    <property type="entry name" value="To_sf"/>
</dbReference>
<keyword evidence="2" id="KW-1185">Reference proteome</keyword>